<proteinExistence type="predicted"/>
<comment type="caution">
    <text evidence="3">The sequence shown here is derived from an EMBL/GenBank/DDBJ whole genome shotgun (WGS) entry which is preliminary data.</text>
</comment>
<protein>
    <recommendedName>
        <fullName evidence="5">Lipoprotein</fullName>
    </recommendedName>
</protein>
<name>A0AA94KYC6_9MICO</name>
<feature type="compositionally biased region" description="Gly residues" evidence="1">
    <location>
        <begin position="38"/>
        <end position="50"/>
    </location>
</feature>
<accession>A0AA94KYC6</accession>
<feature type="compositionally biased region" description="Polar residues" evidence="1">
    <location>
        <begin position="146"/>
        <end position="155"/>
    </location>
</feature>
<evidence type="ECO:0000313" key="3">
    <source>
        <dbReference type="EMBL" id="SFR97468.1"/>
    </source>
</evidence>
<reference evidence="3 4" key="1">
    <citation type="submission" date="2016-10" db="EMBL/GenBank/DDBJ databases">
        <authorList>
            <person name="Varghese N."/>
            <person name="Submissions S."/>
        </authorList>
    </citation>
    <scope>NUCLEOTIDE SEQUENCE [LARGE SCALE GENOMIC DNA]</scope>
    <source>
        <strain evidence="3 4">IAM 15147</strain>
    </source>
</reference>
<evidence type="ECO:0008006" key="5">
    <source>
        <dbReference type="Google" id="ProtNLM"/>
    </source>
</evidence>
<feature type="chain" id="PRO_5041708681" description="Lipoprotein" evidence="2">
    <location>
        <begin position="22"/>
        <end position="155"/>
    </location>
</feature>
<dbReference type="AlphaFoldDB" id="A0AA94KYC6"/>
<dbReference type="PROSITE" id="PS51257">
    <property type="entry name" value="PROKAR_LIPOPROTEIN"/>
    <property type="match status" value="1"/>
</dbReference>
<feature type="signal peptide" evidence="2">
    <location>
        <begin position="1"/>
        <end position="21"/>
    </location>
</feature>
<feature type="region of interest" description="Disordered" evidence="1">
    <location>
        <begin position="135"/>
        <end position="155"/>
    </location>
</feature>
<evidence type="ECO:0000256" key="1">
    <source>
        <dbReference type="SAM" id="MobiDB-lite"/>
    </source>
</evidence>
<evidence type="ECO:0000313" key="4">
    <source>
        <dbReference type="Proteomes" id="UP000198506"/>
    </source>
</evidence>
<dbReference type="Proteomes" id="UP000198506">
    <property type="component" value="Unassembled WGS sequence"/>
</dbReference>
<dbReference type="EMBL" id="FOZN01000001">
    <property type="protein sequence ID" value="SFR97468.1"/>
    <property type="molecule type" value="Genomic_DNA"/>
</dbReference>
<organism evidence="3 4">
    <name type="scientific">Agrococcus baldri</name>
    <dbReference type="NCBI Taxonomy" id="153730"/>
    <lineage>
        <taxon>Bacteria</taxon>
        <taxon>Bacillati</taxon>
        <taxon>Actinomycetota</taxon>
        <taxon>Actinomycetes</taxon>
        <taxon>Micrococcales</taxon>
        <taxon>Microbacteriaceae</taxon>
        <taxon>Agrococcus</taxon>
    </lineage>
</organism>
<dbReference type="RefSeq" id="WP_143102958.1">
    <property type="nucleotide sequence ID" value="NZ_FOZN01000001.1"/>
</dbReference>
<keyword evidence="4" id="KW-1185">Reference proteome</keyword>
<evidence type="ECO:0000256" key="2">
    <source>
        <dbReference type="SAM" id="SignalP"/>
    </source>
</evidence>
<sequence>MKTTRIVAVPALAAASLLALTGCFQLPPVGGAQTAEEPGGGTTQEPGGGTASEDLAGSSWSGELGPGFATMDFTLNADGTVDITDWNDGDGPFDSADDVWSGDPSNLTVTITQLTDQNQDSGSFDVTFTGTAEGGEMDLSGESPDGTWTLTATQG</sequence>
<keyword evidence="2" id="KW-0732">Signal</keyword>
<feature type="region of interest" description="Disordered" evidence="1">
    <location>
        <begin position="31"/>
        <end position="63"/>
    </location>
</feature>
<gene>
    <name evidence="3" type="ORF">SAMN04487783_0104</name>
</gene>